<feature type="compositionally biased region" description="Basic and acidic residues" evidence="1">
    <location>
        <begin position="287"/>
        <end position="298"/>
    </location>
</feature>
<reference evidence="2 3" key="1">
    <citation type="journal article" date="2022" name="Allergy">
        <title>Genome assembly and annotation of Periplaneta americana reveal a comprehensive cockroach allergen profile.</title>
        <authorList>
            <person name="Wang L."/>
            <person name="Xiong Q."/>
            <person name="Saelim N."/>
            <person name="Wang L."/>
            <person name="Nong W."/>
            <person name="Wan A.T."/>
            <person name="Shi M."/>
            <person name="Liu X."/>
            <person name="Cao Q."/>
            <person name="Hui J.H.L."/>
            <person name="Sookrung N."/>
            <person name="Leung T.F."/>
            <person name="Tungtrongchitr A."/>
            <person name="Tsui S.K.W."/>
        </authorList>
    </citation>
    <scope>NUCLEOTIDE SEQUENCE [LARGE SCALE GENOMIC DNA]</scope>
    <source>
        <strain evidence="2">PWHHKU_190912</strain>
    </source>
</reference>
<feature type="compositionally biased region" description="Polar residues" evidence="1">
    <location>
        <begin position="153"/>
        <end position="165"/>
    </location>
</feature>
<evidence type="ECO:0000256" key="1">
    <source>
        <dbReference type="SAM" id="MobiDB-lite"/>
    </source>
</evidence>
<protein>
    <submittedName>
        <fullName evidence="2">Uncharacterized protein</fullName>
    </submittedName>
</protein>
<evidence type="ECO:0000313" key="3">
    <source>
        <dbReference type="Proteomes" id="UP001148838"/>
    </source>
</evidence>
<gene>
    <name evidence="2" type="ORF">ANN_05267</name>
</gene>
<evidence type="ECO:0000313" key="2">
    <source>
        <dbReference type="EMBL" id="KAJ4443593.1"/>
    </source>
</evidence>
<feature type="compositionally biased region" description="Polar residues" evidence="1">
    <location>
        <begin position="301"/>
        <end position="310"/>
    </location>
</feature>
<proteinExistence type="predicted"/>
<dbReference type="EMBL" id="JAJSOF020000013">
    <property type="protein sequence ID" value="KAJ4443593.1"/>
    <property type="molecule type" value="Genomic_DNA"/>
</dbReference>
<sequence length="310" mass="34371">MSLRAEDVAKAIALIDDERSLRYAAAAAAAAAAIAAPYSTVRDAVKRFREIVTLSSVPGFCGVTSRIWRRSQSVPEYIAGSISSSPLREVLFRLSTPQISGTDNRKPGYGRKRKTTVRDDRFILLQILGNVLQRRCKSEIGPERNGDQHKYVNRSQTSSGSNSKVMPTCNSSRLYHYRNIVTNIYFVNCIVIVFVDVAKAIALIDDERSLRYAAAAAIAAPYSTVRDAVKRFRETVTLSSVPGFCGISGTDNRKPGYGRKRKTTVRDDQFILLQILGNVLQRRCKSEIGPERNGDQHKYVNRSQTSSGSN</sequence>
<feature type="region of interest" description="Disordered" evidence="1">
    <location>
        <begin position="142"/>
        <end position="165"/>
    </location>
</feature>
<organism evidence="2 3">
    <name type="scientific">Periplaneta americana</name>
    <name type="common">American cockroach</name>
    <name type="synonym">Blatta americana</name>
    <dbReference type="NCBI Taxonomy" id="6978"/>
    <lineage>
        <taxon>Eukaryota</taxon>
        <taxon>Metazoa</taxon>
        <taxon>Ecdysozoa</taxon>
        <taxon>Arthropoda</taxon>
        <taxon>Hexapoda</taxon>
        <taxon>Insecta</taxon>
        <taxon>Pterygota</taxon>
        <taxon>Neoptera</taxon>
        <taxon>Polyneoptera</taxon>
        <taxon>Dictyoptera</taxon>
        <taxon>Blattodea</taxon>
        <taxon>Blattoidea</taxon>
        <taxon>Blattidae</taxon>
        <taxon>Blattinae</taxon>
        <taxon>Periplaneta</taxon>
    </lineage>
</organism>
<comment type="caution">
    <text evidence="2">The sequence shown here is derived from an EMBL/GenBank/DDBJ whole genome shotgun (WGS) entry which is preliminary data.</text>
</comment>
<keyword evidence="3" id="KW-1185">Reference proteome</keyword>
<dbReference type="Proteomes" id="UP001148838">
    <property type="component" value="Unassembled WGS sequence"/>
</dbReference>
<feature type="region of interest" description="Disordered" evidence="1">
    <location>
        <begin position="287"/>
        <end position="310"/>
    </location>
</feature>
<accession>A0ABQ8TAN2</accession>
<name>A0ABQ8TAN2_PERAM</name>